<dbReference type="PANTHER" id="PTHR14202">
    <property type="entry name" value="60 KDA RIBONUCLEOPROTEIN SSA/RO"/>
    <property type="match status" value="1"/>
</dbReference>
<evidence type="ECO:0000313" key="6">
    <source>
        <dbReference type="Proteomes" id="UP000271098"/>
    </source>
</evidence>
<dbReference type="SUPFAM" id="SSF140864">
    <property type="entry name" value="TROVE domain-like"/>
    <property type="match status" value="1"/>
</dbReference>
<dbReference type="InterPro" id="IPR008858">
    <property type="entry name" value="TROVE_dom"/>
</dbReference>
<protein>
    <submittedName>
        <fullName evidence="7">TROVE domain-containing protein</fullName>
    </submittedName>
</protein>
<sequence length="224" mass="25975">MLLREILDISFSGRAPSQDPALFALALCARYQVCDTTGKRKLAPKSKEDQEGKSVLKSERDQRGPFERYCLKNFIKPLDLTYQKSLQQLALLAVSKVCRTPLHLFKFIKYCKMVSGETGRKMKSKGWGRALRAAVCSWYFNQSPEQLVMLVTKYRSGEGYSHRDLFRLSHIHASTALPPEHNYWQYHTEYDAIFNFVMQGNRRAASYILSAFLRHHFPQFQLLL</sequence>
<evidence type="ECO:0000256" key="3">
    <source>
        <dbReference type="ARBA" id="ARBA00022723"/>
    </source>
</evidence>
<keyword evidence="6" id="KW-1185">Reference proteome</keyword>
<evidence type="ECO:0000256" key="1">
    <source>
        <dbReference type="ARBA" id="ARBA00004496"/>
    </source>
</evidence>
<dbReference type="GO" id="GO:0046872">
    <property type="term" value="F:metal ion binding"/>
    <property type="evidence" value="ECO:0007669"/>
    <property type="project" value="UniProtKB-KW"/>
</dbReference>
<proteinExistence type="predicted"/>
<feature type="domain" description="TROVE" evidence="4">
    <location>
        <begin position="1"/>
        <end position="224"/>
    </location>
</feature>
<dbReference type="InterPro" id="IPR037214">
    <property type="entry name" value="TROVE_dom_sf"/>
</dbReference>
<evidence type="ECO:0000313" key="7">
    <source>
        <dbReference type="WBParaSite" id="GPUH_0000608901-mRNA-1"/>
    </source>
</evidence>
<dbReference type="PANTHER" id="PTHR14202:SF0">
    <property type="entry name" value="RNA-BINDING PROTEIN RO60"/>
    <property type="match status" value="1"/>
</dbReference>
<evidence type="ECO:0000313" key="5">
    <source>
        <dbReference type="EMBL" id="VDK53322.1"/>
    </source>
</evidence>
<dbReference type="AlphaFoldDB" id="A0A183DBJ0"/>
<evidence type="ECO:0000259" key="4">
    <source>
        <dbReference type="PROSITE" id="PS50988"/>
    </source>
</evidence>
<dbReference type="InterPro" id="IPR040322">
    <property type="entry name" value="TROVE2"/>
</dbReference>
<dbReference type="EMBL" id="UYRT01013727">
    <property type="protein sequence ID" value="VDK53322.1"/>
    <property type="molecule type" value="Genomic_DNA"/>
</dbReference>
<name>A0A183DBJ0_9BILA</name>
<keyword evidence="2" id="KW-0963">Cytoplasm</keyword>
<dbReference type="WBParaSite" id="GPUH_0000608901-mRNA-1">
    <property type="protein sequence ID" value="GPUH_0000608901-mRNA-1"/>
    <property type="gene ID" value="GPUH_0000608901"/>
</dbReference>
<dbReference type="GO" id="GO:0003723">
    <property type="term" value="F:RNA binding"/>
    <property type="evidence" value="ECO:0007669"/>
    <property type="project" value="InterPro"/>
</dbReference>
<keyword evidence="3" id="KW-0479">Metal-binding</keyword>
<dbReference type="Proteomes" id="UP000271098">
    <property type="component" value="Unassembled WGS sequence"/>
</dbReference>
<gene>
    <name evidence="5" type="ORF">GPUH_LOCUS6081</name>
</gene>
<dbReference type="Pfam" id="PF05731">
    <property type="entry name" value="TROVE"/>
    <property type="match status" value="1"/>
</dbReference>
<dbReference type="GO" id="GO:0005737">
    <property type="term" value="C:cytoplasm"/>
    <property type="evidence" value="ECO:0007669"/>
    <property type="project" value="UniProtKB-SubCell"/>
</dbReference>
<accession>A0A183DBJ0</accession>
<comment type="subcellular location">
    <subcellularLocation>
        <location evidence="1">Cytoplasm</location>
    </subcellularLocation>
</comment>
<reference evidence="5 6" key="2">
    <citation type="submission" date="2018-11" db="EMBL/GenBank/DDBJ databases">
        <authorList>
            <consortium name="Pathogen Informatics"/>
        </authorList>
    </citation>
    <scope>NUCLEOTIDE SEQUENCE [LARGE SCALE GENOMIC DNA]</scope>
</reference>
<dbReference type="OrthoDB" id="6098064at2759"/>
<evidence type="ECO:0000256" key="2">
    <source>
        <dbReference type="ARBA" id="ARBA00022490"/>
    </source>
</evidence>
<dbReference type="GO" id="GO:1990904">
    <property type="term" value="C:ribonucleoprotein complex"/>
    <property type="evidence" value="ECO:0007669"/>
    <property type="project" value="TreeGrafter"/>
</dbReference>
<organism evidence="7">
    <name type="scientific">Gongylonema pulchrum</name>
    <dbReference type="NCBI Taxonomy" id="637853"/>
    <lineage>
        <taxon>Eukaryota</taxon>
        <taxon>Metazoa</taxon>
        <taxon>Ecdysozoa</taxon>
        <taxon>Nematoda</taxon>
        <taxon>Chromadorea</taxon>
        <taxon>Rhabditida</taxon>
        <taxon>Spirurina</taxon>
        <taxon>Spiruromorpha</taxon>
        <taxon>Spiruroidea</taxon>
        <taxon>Gongylonematidae</taxon>
        <taxon>Gongylonema</taxon>
    </lineage>
</organism>
<dbReference type="PROSITE" id="PS50988">
    <property type="entry name" value="TROVE"/>
    <property type="match status" value="1"/>
</dbReference>
<reference evidence="7" key="1">
    <citation type="submission" date="2016-06" db="UniProtKB">
        <authorList>
            <consortium name="WormBaseParasite"/>
        </authorList>
    </citation>
    <scope>IDENTIFICATION</scope>
</reference>